<keyword evidence="11" id="KW-0175">Coiled coil</keyword>
<dbReference type="Gene3D" id="1.10.287.1700">
    <property type="match status" value="1"/>
</dbReference>
<evidence type="ECO:0000256" key="5">
    <source>
        <dbReference type="ARBA" id="ARBA00022475"/>
    </source>
</evidence>
<evidence type="ECO:0000256" key="6">
    <source>
        <dbReference type="ARBA" id="ARBA00022500"/>
    </source>
</evidence>
<dbReference type="Pfam" id="PF02050">
    <property type="entry name" value="FliJ"/>
    <property type="match status" value="1"/>
</dbReference>
<evidence type="ECO:0000256" key="11">
    <source>
        <dbReference type="SAM" id="Coils"/>
    </source>
</evidence>
<evidence type="ECO:0000256" key="1">
    <source>
        <dbReference type="ARBA" id="ARBA00004413"/>
    </source>
</evidence>
<gene>
    <name evidence="12" type="ORF">FM038_000400</name>
</gene>
<evidence type="ECO:0000313" key="12">
    <source>
        <dbReference type="EMBL" id="QPG56059.1"/>
    </source>
</evidence>
<keyword evidence="6" id="KW-0145">Chemotaxis</keyword>
<name>A0ABX6V2L6_9GAMM</name>
<organism evidence="12 13">
    <name type="scientific">Shewanella eurypsychrophilus</name>
    <dbReference type="NCBI Taxonomy" id="2593656"/>
    <lineage>
        <taxon>Bacteria</taxon>
        <taxon>Pseudomonadati</taxon>
        <taxon>Pseudomonadota</taxon>
        <taxon>Gammaproteobacteria</taxon>
        <taxon>Alteromonadales</taxon>
        <taxon>Shewanellaceae</taxon>
        <taxon>Shewanella</taxon>
    </lineage>
</organism>
<keyword evidence="5" id="KW-1003">Cell membrane</keyword>
<dbReference type="EMBL" id="CP045503">
    <property type="protein sequence ID" value="QPG56059.1"/>
    <property type="molecule type" value="Genomic_DNA"/>
</dbReference>
<keyword evidence="8" id="KW-0653">Protein transport</keyword>
<sequence length="138" mass="16398">MKQLLILCQQEEKKLSQLSKQRADAQRRVLANLKQKEALTQMLNEYHQTSSHTTSPLLLQNNANILSTLKPLQKKLKKQEVLLQHEHQRMDGLWRKQLGRQQGLSWLYEQRKSEQLRALDRLEQKQLDDLSSRYQGRK</sequence>
<evidence type="ECO:0000256" key="2">
    <source>
        <dbReference type="ARBA" id="ARBA00010004"/>
    </source>
</evidence>
<dbReference type="Proteomes" id="UP000316416">
    <property type="component" value="Chromosome"/>
</dbReference>
<keyword evidence="12" id="KW-0282">Flagellum</keyword>
<keyword evidence="4" id="KW-0813">Transport</keyword>
<evidence type="ECO:0000313" key="13">
    <source>
        <dbReference type="Proteomes" id="UP000316416"/>
    </source>
</evidence>
<keyword evidence="12" id="KW-0966">Cell projection</keyword>
<protein>
    <recommendedName>
        <fullName evidence="3">Flagellar FliJ protein</fullName>
    </recommendedName>
</protein>
<reference evidence="12" key="1">
    <citation type="submission" date="2021-07" db="EMBL/GenBank/DDBJ databases">
        <title>Shewanella sp. YLB-07 whole genome sequence.</title>
        <authorList>
            <person name="Yu L."/>
        </authorList>
    </citation>
    <scope>NUCLEOTIDE SEQUENCE</scope>
    <source>
        <strain evidence="12">YLB-08</strain>
    </source>
</reference>
<evidence type="ECO:0000256" key="4">
    <source>
        <dbReference type="ARBA" id="ARBA00022448"/>
    </source>
</evidence>
<evidence type="ECO:0000256" key="3">
    <source>
        <dbReference type="ARBA" id="ARBA00020392"/>
    </source>
</evidence>
<dbReference type="RefSeq" id="WP_142873189.1">
    <property type="nucleotide sequence ID" value="NZ_CP045503.2"/>
</dbReference>
<evidence type="ECO:0000256" key="8">
    <source>
        <dbReference type="ARBA" id="ARBA00022927"/>
    </source>
</evidence>
<evidence type="ECO:0000256" key="10">
    <source>
        <dbReference type="ARBA" id="ARBA00023225"/>
    </source>
</evidence>
<evidence type="ECO:0000256" key="7">
    <source>
        <dbReference type="ARBA" id="ARBA00022795"/>
    </source>
</evidence>
<proteinExistence type="inferred from homology"/>
<keyword evidence="12" id="KW-0969">Cilium</keyword>
<keyword evidence="10" id="KW-1006">Bacterial flagellum protein export</keyword>
<comment type="similarity">
    <text evidence="2">Belongs to the FliJ family.</text>
</comment>
<keyword evidence="7" id="KW-1005">Bacterial flagellum biogenesis</keyword>
<comment type="subcellular location">
    <subcellularLocation>
        <location evidence="1">Cell membrane</location>
        <topology evidence="1">Peripheral membrane protein</topology>
        <orientation evidence="1">Cytoplasmic side</orientation>
    </subcellularLocation>
</comment>
<keyword evidence="13" id="KW-1185">Reference proteome</keyword>
<evidence type="ECO:0000256" key="9">
    <source>
        <dbReference type="ARBA" id="ARBA00023136"/>
    </source>
</evidence>
<feature type="coiled-coil region" evidence="11">
    <location>
        <begin position="1"/>
        <end position="28"/>
    </location>
</feature>
<dbReference type="InterPro" id="IPR053716">
    <property type="entry name" value="Flag_assembly_chemotaxis_eff"/>
</dbReference>
<accession>A0ABX6V2L6</accession>
<keyword evidence="9" id="KW-0472">Membrane</keyword>
<dbReference type="InterPro" id="IPR012823">
    <property type="entry name" value="Flagell_FliJ"/>
</dbReference>